<organism evidence="1 2">
    <name type="scientific">Diphasiastrum complanatum</name>
    <name type="common">Issler's clubmoss</name>
    <name type="synonym">Lycopodium complanatum</name>
    <dbReference type="NCBI Taxonomy" id="34168"/>
    <lineage>
        <taxon>Eukaryota</taxon>
        <taxon>Viridiplantae</taxon>
        <taxon>Streptophyta</taxon>
        <taxon>Embryophyta</taxon>
        <taxon>Tracheophyta</taxon>
        <taxon>Lycopodiopsida</taxon>
        <taxon>Lycopodiales</taxon>
        <taxon>Lycopodiaceae</taxon>
        <taxon>Lycopodioideae</taxon>
        <taxon>Diphasiastrum</taxon>
    </lineage>
</organism>
<evidence type="ECO:0000313" key="1">
    <source>
        <dbReference type="EMBL" id="KAJ7551836.1"/>
    </source>
</evidence>
<comment type="caution">
    <text evidence="1">The sequence shown here is derived from an EMBL/GenBank/DDBJ whole genome shotgun (WGS) entry which is preliminary data.</text>
</comment>
<name>A0ACC2DC21_DIPCM</name>
<sequence>MVTDYPVLPIPRQVPPRLVVNQNEQDTNDERELPLLLLKKMADHAFMQVISNLPLRMGGTFIANYACRRLNRILATTARLVPVAYNHPTLSHIPLYITAHWPYPRKNDIGVPWAYDPTSNGWYKFPLNRSLSRRDWIWDKIASADGLVCAPSRSNSRRNSYELEIFDPYTQRFRTLPSTPVVWPTGLGEYVLAGYSANFSTNIWIIDPATCEYKVIVMTCMYHIARASRHLLVESYDRTHNWQVLLRSYNALPPGLETIGTSAICHDTLYMVFRNTSLNTEDSETVGQELYFLHRFDLKSTNTRFKENLYPLPGPFGLRSPVILNCNNNLILVGGKENESGGCSVKVWSFTPEPARWRRLGVMPYRFLRMLCKPMPFQNLHRYTGAGNFVYFRNSHGNRLVVLNLSMTDERGLRLRNEAWTEASECPIGDDIGAGDPDKFRGNHKFRYDFCYEPRLLMGVPL</sequence>
<keyword evidence="2" id="KW-1185">Reference proteome</keyword>
<dbReference type="Proteomes" id="UP001162992">
    <property type="component" value="Chromosome 6"/>
</dbReference>
<protein>
    <submittedName>
        <fullName evidence="1">Uncharacterized protein</fullName>
    </submittedName>
</protein>
<reference evidence="2" key="1">
    <citation type="journal article" date="2024" name="Proc. Natl. Acad. Sci. U.S.A.">
        <title>Extraordinary preservation of gene collinearity over three hundred million years revealed in homosporous lycophytes.</title>
        <authorList>
            <person name="Li C."/>
            <person name="Wickell D."/>
            <person name="Kuo L.Y."/>
            <person name="Chen X."/>
            <person name="Nie B."/>
            <person name="Liao X."/>
            <person name="Peng D."/>
            <person name="Ji J."/>
            <person name="Jenkins J."/>
            <person name="Williams M."/>
            <person name="Shu S."/>
            <person name="Plott C."/>
            <person name="Barry K."/>
            <person name="Rajasekar S."/>
            <person name="Grimwood J."/>
            <person name="Han X."/>
            <person name="Sun S."/>
            <person name="Hou Z."/>
            <person name="He W."/>
            <person name="Dai G."/>
            <person name="Sun C."/>
            <person name="Schmutz J."/>
            <person name="Leebens-Mack J.H."/>
            <person name="Li F.W."/>
            <person name="Wang L."/>
        </authorList>
    </citation>
    <scope>NUCLEOTIDE SEQUENCE [LARGE SCALE GENOMIC DNA]</scope>
    <source>
        <strain evidence="2">cv. PW_Plant_1</strain>
    </source>
</reference>
<dbReference type="EMBL" id="CM055097">
    <property type="protein sequence ID" value="KAJ7551836.1"/>
    <property type="molecule type" value="Genomic_DNA"/>
</dbReference>
<gene>
    <name evidence="1" type="ORF">O6H91_06G031200</name>
</gene>
<accession>A0ACC2DC21</accession>
<proteinExistence type="predicted"/>
<evidence type="ECO:0000313" key="2">
    <source>
        <dbReference type="Proteomes" id="UP001162992"/>
    </source>
</evidence>